<dbReference type="AlphaFoldDB" id="X0YE42"/>
<evidence type="ECO:0000313" key="1">
    <source>
        <dbReference type="EMBL" id="GAG35086.1"/>
    </source>
</evidence>
<sequence>HWETTILEHETPRVFIVGATALLTESPSGETVDGILARSGSLMHGYLTDSDFLGLLRVMQLAFIKAQIKPDEATELRDLLSAEYPSQDNRMNRELVRMLVYLQEPTMADRIVEQLDGDLANVEKMQILMHAPFLRAGWTVRTKLRMLMAYEDAREVEGGHSFAGYIENVSRDFFATFDDKERRIVLADGVKWPSSALSVLAKLPANPSAETLAVIERLDRKVKRLDTEAAKRLRIGICAVLGA</sequence>
<dbReference type="EMBL" id="BARS01048303">
    <property type="protein sequence ID" value="GAG35086.1"/>
    <property type="molecule type" value="Genomic_DNA"/>
</dbReference>
<gene>
    <name evidence="1" type="ORF">S01H1_72428</name>
</gene>
<feature type="non-terminal residue" evidence="1">
    <location>
        <position position="1"/>
    </location>
</feature>
<accession>X0YE42</accession>
<organism evidence="1">
    <name type="scientific">marine sediment metagenome</name>
    <dbReference type="NCBI Taxonomy" id="412755"/>
    <lineage>
        <taxon>unclassified sequences</taxon>
        <taxon>metagenomes</taxon>
        <taxon>ecological metagenomes</taxon>
    </lineage>
</organism>
<feature type="non-terminal residue" evidence="1">
    <location>
        <position position="243"/>
    </location>
</feature>
<proteinExistence type="predicted"/>
<protein>
    <submittedName>
        <fullName evidence="1">Uncharacterized protein</fullName>
    </submittedName>
</protein>
<name>X0YE42_9ZZZZ</name>
<comment type="caution">
    <text evidence="1">The sequence shown here is derived from an EMBL/GenBank/DDBJ whole genome shotgun (WGS) entry which is preliminary data.</text>
</comment>
<reference evidence="1" key="1">
    <citation type="journal article" date="2014" name="Front. Microbiol.">
        <title>High frequency of phylogenetically diverse reductive dehalogenase-homologous genes in deep subseafloor sedimentary metagenomes.</title>
        <authorList>
            <person name="Kawai M."/>
            <person name="Futagami T."/>
            <person name="Toyoda A."/>
            <person name="Takaki Y."/>
            <person name="Nishi S."/>
            <person name="Hori S."/>
            <person name="Arai W."/>
            <person name="Tsubouchi T."/>
            <person name="Morono Y."/>
            <person name="Uchiyama I."/>
            <person name="Ito T."/>
            <person name="Fujiyama A."/>
            <person name="Inagaki F."/>
            <person name="Takami H."/>
        </authorList>
    </citation>
    <scope>NUCLEOTIDE SEQUENCE</scope>
    <source>
        <strain evidence="1">Expedition CK06-06</strain>
    </source>
</reference>